<protein>
    <recommendedName>
        <fullName evidence="2">HNH nuclease domain-containing protein</fullName>
    </recommendedName>
</protein>
<name>A0A8H6V1K1_9EURO</name>
<sequence length="382" mass="42802">MEDAVEMEMLVESALSMSPLSPVPSALEDPAADKTTPKEESSIPFKMEKLDDPVISTLRAISKSSDRGDSAADERISKEKLARYTPRDSKDYTVEILTSFIENLPSVSKRVITKVITISGDDDLYNLAYHLRTAILIPMKAQGGKTAQATALPLSETDITRDNVTSEMTESSSRDDQEWLKIICLERDNYQCVVTKLWDPVAEPIFKLQEQGGMTLNTQLAHIIPFSLGHSDNDWKAKEIAKCWETLYLLFPSIKDVIKPTTINIPANAMTLAAPIHKDFGSLRIAFVPTDTENTYEIKMYPRHQTFFDQYYKKLVTFTKQSDSELPSRALLETHAAIAEILHASGQGKQIDELLYDWDTLRCLASDGSTDLQSLLSLVHVH</sequence>
<feature type="region of interest" description="Disordered" evidence="1">
    <location>
        <begin position="15"/>
        <end position="46"/>
    </location>
</feature>
<comment type="caution">
    <text evidence="3">The sequence shown here is derived from an EMBL/GenBank/DDBJ whole genome shotgun (WGS) entry which is preliminary data.</text>
</comment>
<gene>
    <name evidence="3" type="ORF">CNMCM5623_006690</name>
</gene>
<evidence type="ECO:0000259" key="2">
    <source>
        <dbReference type="Pfam" id="PF13391"/>
    </source>
</evidence>
<proteinExistence type="predicted"/>
<reference evidence="3" key="1">
    <citation type="submission" date="2020-06" db="EMBL/GenBank/DDBJ databases">
        <title>Draft genome sequences of strains closely related to Aspergillus parafelis and Aspergillus hiratsukae.</title>
        <authorList>
            <person name="Dos Santos R.A.C."/>
            <person name="Rivero-Menendez O."/>
            <person name="Steenwyk J.L."/>
            <person name="Mead M.E."/>
            <person name="Goldman G.H."/>
            <person name="Alastruey-Izquierdo A."/>
            <person name="Rokas A."/>
        </authorList>
    </citation>
    <scope>NUCLEOTIDE SEQUENCE</scope>
    <source>
        <strain evidence="3">CNM-CM5623</strain>
    </source>
</reference>
<evidence type="ECO:0000256" key="1">
    <source>
        <dbReference type="SAM" id="MobiDB-lite"/>
    </source>
</evidence>
<evidence type="ECO:0000313" key="4">
    <source>
        <dbReference type="Proteomes" id="UP000654922"/>
    </source>
</evidence>
<feature type="domain" description="HNH nuclease" evidence="2">
    <location>
        <begin position="192"/>
        <end position="288"/>
    </location>
</feature>
<organism evidence="3 4">
    <name type="scientific">Aspergillus felis</name>
    <dbReference type="NCBI Taxonomy" id="1287682"/>
    <lineage>
        <taxon>Eukaryota</taxon>
        <taxon>Fungi</taxon>
        <taxon>Dikarya</taxon>
        <taxon>Ascomycota</taxon>
        <taxon>Pezizomycotina</taxon>
        <taxon>Eurotiomycetes</taxon>
        <taxon>Eurotiomycetidae</taxon>
        <taxon>Eurotiales</taxon>
        <taxon>Aspergillaceae</taxon>
        <taxon>Aspergillus</taxon>
        <taxon>Aspergillus subgen. Fumigati</taxon>
    </lineage>
</organism>
<dbReference type="Pfam" id="PF13391">
    <property type="entry name" value="HNH_2"/>
    <property type="match status" value="1"/>
</dbReference>
<evidence type="ECO:0000313" key="3">
    <source>
        <dbReference type="EMBL" id="KAF7174205.1"/>
    </source>
</evidence>
<dbReference type="AlphaFoldDB" id="A0A8H6V1K1"/>
<dbReference type="Proteomes" id="UP000654922">
    <property type="component" value="Unassembled WGS sequence"/>
</dbReference>
<accession>A0A8H6V1K1</accession>
<dbReference type="OrthoDB" id="2104739at2759"/>
<dbReference type="InterPro" id="IPR003615">
    <property type="entry name" value="HNH_nuc"/>
</dbReference>
<dbReference type="EMBL" id="JACBAE010000998">
    <property type="protein sequence ID" value="KAF7174205.1"/>
    <property type="molecule type" value="Genomic_DNA"/>
</dbReference>
<feature type="compositionally biased region" description="Basic and acidic residues" evidence="1">
    <location>
        <begin position="31"/>
        <end position="46"/>
    </location>
</feature>